<dbReference type="PANTHER" id="PTHR46229">
    <property type="entry name" value="BOLA TRANSCRIPTION REGULATOR"/>
    <property type="match status" value="1"/>
</dbReference>
<organism evidence="3 4">
    <name type="scientific">Halocaridina rubra</name>
    <name type="common">Hawaiian red shrimp</name>
    <dbReference type="NCBI Taxonomy" id="373956"/>
    <lineage>
        <taxon>Eukaryota</taxon>
        <taxon>Metazoa</taxon>
        <taxon>Ecdysozoa</taxon>
        <taxon>Arthropoda</taxon>
        <taxon>Crustacea</taxon>
        <taxon>Multicrustacea</taxon>
        <taxon>Malacostraca</taxon>
        <taxon>Eumalacostraca</taxon>
        <taxon>Eucarida</taxon>
        <taxon>Decapoda</taxon>
        <taxon>Pleocyemata</taxon>
        <taxon>Caridea</taxon>
        <taxon>Atyoidea</taxon>
        <taxon>Atyidae</taxon>
        <taxon>Halocaridina</taxon>
    </lineage>
</organism>
<accession>A0AAN8WTW2</accession>
<proteinExistence type="inferred from homology"/>
<gene>
    <name evidence="3" type="primary">BOLA1</name>
    <name evidence="3" type="ORF">SK128_018252</name>
</gene>
<dbReference type="Proteomes" id="UP001381693">
    <property type="component" value="Unassembled WGS sequence"/>
</dbReference>
<dbReference type="PANTHER" id="PTHR46229:SF2">
    <property type="entry name" value="BOLA-LIKE PROTEIN 1"/>
    <property type="match status" value="1"/>
</dbReference>
<dbReference type="GO" id="GO:0005739">
    <property type="term" value="C:mitochondrion"/>
    <property type="evidence" value="ECO:0007669"/>
    <property type="project" value="TreeGrafter"/>
</dbReference>
<dbReference type="Gene3D" id="3.30.300.90">
    <property type="entry name" value="BolA-like"/>
    <property type="match status" value="1"/>
</dbReference>
<protein>
    <submittedName>
        <fullName evidence="3">BolA-like protein 1</fullName>
    </submittedName>
</protein>
<dbReference type="Pfam" id="PF01722">
    <property type="entry name" value="BolA"/>
    <property type="match status" value="1"/>
</dbReference>
<reference evidence="3 4" key="1">
    <citation type="submission" date="2023-11" db="EMBL/GenBank/DDBJ databases">
        <title>Halocaridina rubra genome assembly.</title>
        <authorList>
            <person name="Smith C."/>
        </authorList>
    </citation>
    <scope>NUCLEOTIDE SEQUENCE [LARGE SCALE GENOMIC DNA]</scope>
    <source>
        <strain evidence="3">EP-1</strain>
        <tissue evidence="3">Whole</tissue>
    </source>
</reference>
<evidence type="ECO:0000313" key="4">
    <source>
        <dbReference type="Proteomes" id="UP001381693"/>
    </source>
</evidence>
<dbReference type="FunFam" id="3.30.300.90:FF:000001">
    <property type="entry name" value="Transcriptional regulator BolA"/>
    <property type="match status" value="1"/>
</dbReference>
<dbReference type="GO" id="GO:1990229">
    <property type="term" value="C:iron-sulfur cluster assembly complex"/>
    <property type="evidence" value="ECO:0007669"/>
    <property type="project" value="UniProtKB-ARBA"/>
</dbReference>
<dbReference type="InterPro" id="IPR002634">
    <property type="entry name" value="BolA"/>
</dbReference>
<evidence type="ECO:0000256" key="1">
    <source>
        <dbReference type="ARBA" id="ARBA00005578"/>
    </source>
</evidence>
<comment type="caution">
    <text evidence="3">The sequence shown here is derived from an EMBL/GenBank/DDBJ whole genome shotgun (WGS) entry which is preliminary data.</text>
</comment>
<keyword evidence="4" id="KW-1185">Reference proteome</keyword>
<evidence type="ECO:0000313" key="3">
    <source>
        <dbReference type="EMBL" id="KAK7072147.1"/>
    </source>
</evidence>
<dbReference type="EMBL" id="JAXCGZ010013649">
    <property type="protein sequence ID" value="KAK7072147.1"/>
    <property type="molecule type" value="Genomic_DNA"/>
</dbReference>
<evidence type="ECO:0000256" key="2">
    <source>
        <dbReference type="RuleBase" id="RU003860"/>
    </source>
</evidence>
<dbReference type="InterPro" id="IPR036065">
    <property type="entry name" value="BolA-like_sf"/>
</dbReference>
<sequence length="143" mass="15597">MIKSSVRSLYRIYCRATQPALAPVQNLQRVIQLCAMSSGGTVEAAIKSKIESSLNPSYLHIINESYMHNVPKGSETHFKVVVVSEAFNDLPLIKRHRLVNATLSEELGSGVHALSIVAKTPSQWSESSQEIESSPACRGGFGK</sequence>
<comment type="similarity">
    <text evidence="1 2">Belongs to the BolA/IbaG family.</text>
</comment>
<dbReference type="InterPro" id="IPR050961">
    <property type="entry name" value="BolA/IbaG_stress_morph_reg"/>
</dbReference>
<dbReference type="SUPFAM" id="SSF82657">
    <property type="entry name" value="BolA-like"/>
    <property type="match status" value="1"/>
</dbReference>
<name>A0AAN8WTW2_HALRR</name>
<dbReference type="AlphaFoldDB" id="A0AAN8WTW2"/>